<sequence>MAEELKKNISRLTEQEAKSILLNMLITIEMQQDGGVPKDEFCERMIDFFDDFKKRGDQPPRKHDVQAIHIVFGLSVAGSLKMALKQAGKADQEDIIAFPGILSIGPLSRLETKEGRMKRYKWLKEHLNDYDDELKEQHIRFEEEIHRLDGIQEHVPVIIWAGDNAHEQTGLRFALKLLHRKTNDIFHINTSSKGAVVYRHSGEILPEKLGVLYEKRAFKSRLAQGGKHRFLTEWEELSRSKNVLRTWKNKKIKGVEENFFDALIIDRAAKLQERHSKKDFIVWPRVVGEVLGHLDEYIGDEFIEYRIRELIYKGVFEIKGVPKAMRYYSVRLASFI</sequence>
<evidence type="ECO:0000313" key="3">
    <source>
        <dbReference type="EMBL" id="KRT95682.1"/>
    </source>
</evidence>
<dbReference type="STRING" id="1664069.BGLY_0340"/>
<dbReference type="AlphaFoldDB" id="A0A0T6BVP5"/>
<feature type="domain" description="DUF3658" evidence="2">
    <location>
        <begin position="220"/>
        <end position="328"/>
    </location>
</feature>
<dbReference type="OrthoDB" id="343110at2"/>
<reference evidence="3" key="2">
    <citation type="submission" date="2015-10" db="EMBL/GenBank/DDBJ databases">
        <authorList>
            <person name="Gilbert D.G."/>
        </authorList>
    </citation>
    <scope>NUCLEOTIDE SEQUENCE</scope>
    <source>
        <strain evidence="3">GO-13</strain>
    </source>
</reference>
<dbReference type="Proteomes" id="UP000036168">
    <property type="component" value="Unassembled WGS sequence"/>
</dbReference>
<reference evidence="3 5" key="1">
    <citation type="journal article" date="2015" name="Int. J. Syst. Evol. Microbiol.">
        <title>Bacillus glycinifermentans sp. nov., isolated from fermented soybean paste.</title>
        <authorList>
            <person name="Kim S.J."/>
            <person name="Dunlap C.A."/>
            <person name="Kwon S.W."/>
            <person name="Rooney A.P."/>
        </authorList>
    </citation>
    <scope>NUCLEOTIDE SEQUENCE [LARGE SCALE GENOMIC DNA]</scope>
    <source>
        <strain evidence="3 5">GO-13</strain>
    </source>
</reference>
<dbReference type="Pfam" id="PF08874">
    <property type="entry name" value="DUF1835"/>
    <property type="match status" value="1"/>
</dbReference>
<evidence type="ECO:0000313" key="6">
    <source>
        <dbReference type="Proteomes" id="UP001341297"/>
    </source>
</evidence>
<dbReference type="InterPro" id="IPR022123">
    <property type="entry name" value="DUF3658"/>
</dbReference>
<feature type="domain" description="DUF1835" evidence="1">
    <location>
        <begin position="68"/>
        <end position="190"/>
    </location>
</feature>
<organism evidence="3 5">
    <name type="scientific">Bacillus glycinifermentans</name>
    <dbReference type="NCBI Taxonomy" id="1664069"/>
    <lineage>
        <taxon>Bacteria</taxon>
        <taxon>Bacillati</taxon>
        <taxon>Bacillota</taxon>
        <taxon>Bacilli</taxon>
        <taxon>Bacillales</taxon>
        <taxon>Bacillaceae</taxon>
        <taxon>Bacillus</taxon>
    </lineage>
</organism>
<dbReference type="InterPro" id="IPR014973">
    <property type="entry name" value="DUF1835"/>
</dbReference>
<dbReference type="Proteomes" id="UP001341297">
    <property type="component" value="Unassembled WGS sequence"/>
</dbReference>
<protein>
    <submittedName>
        <fullName evidence="4">DUF1835 domain-containing protein</fullName>
    </submittedName>
</protein>
<evidence type="ECO:0000259" key="2">
    <source>
        <dbReference type="Pfam" id="PF12395"/>
    </source>
</evidence>
<name>A0A0T6BVP5_9BACI</name>
<dbReference type="EMBL" id="JARRTL010000007">
    <property type="protein sequence ID" value="MEC0484436.1"/>
    <property type="molecule type" value="Genomic_DNA"/>
</dbReference>
<dbReference type="Pfam" id="PF12395">
    <property type="entry name" value="DUF3658"/>
    <property type="match status" value="1"/>
</dbReference>
<gene>
    <name evidence="3" type="ORF">AB447_200800</name>
    <name evidence="4" type="ORF">P8828_06170</name>
</gene>
<evidence type="ECO:0000313" key="5">
    <source>
        <dbReference type="Proteomes" id="UP000036168"/>
    </source>
</evidence>
<evidence type="ECO:0000313" key="4">
    <source>
        <dbReference type="EMBL" id="MEC0484436.1"/>
    </source>
</evidence>
<dbReference type="RefSeq" id="WP_053075402.1">
    <property type="nucleotide sequence ID" value="NZ_CP023481.1"/>
</dbReference>
<comment type="caution">
    <text evidence="3">The sequence shown here is derived from an EMBL/GenBank/DDBJ whole genome shotgun (WGS) entry which is preliminary data.</text>
</comment>
<reference evidence="4 6" key="3">
    <citation type="submission" date="2023-03" db="EMBL/GenBank/DDBJ databases">
        <title>Agriculturally important microbes genome sequencing.</title>
        <authorList>
            <person name="Dunlap C."/>
        </authorList>
    </citation>
    <scope>NUCLEOTIDE SEQUENCE [LARGE SCALE GENOMIC DNA]</scope>
    <source>
        <strain evidence="4 6">CBP-3203</strain>
    </source>
</reference>
<dbReference type="EMBL" id="LECW02000001">
    <property type="protein sequence ID" value="KRT95682.1"/>
    <property type="molecule type" value="Genomic_DNA"/>
</dbReference>
<proteinExistence type="predicted"/>
<accession>A0A0T6BVP5</accession>
<evidence type="ECO:0000259" key="1">
    <source>
        <dbReference type="Pfam" id="PF08874"/>
    </source>
</evidence>
<keyword evidence="6" id="KW-1185">Reference proteome</keyword>